<dbReference type="KEGG" id="ptrr:90956229"/>
<dbReference type="AlphaFoldDB" id="A0A834VQU1"/>
<accession>A0A834VQU1</accession>
<feature type="chain" id="PRO_5033022073" evidence="1">
    <location>
        <begin position="20"/>
        <end position="66"/>
    </location>
</feature>
<dbReference type="GeneID" id="90956229"/>
<comment type="caution">
    <text evidence="2">The sequence shown here is derived from an EMBL/GenBank/DDBJ whole genome shotgun (WGS) entry which is preliminary data.</text>
</comment>
<dbReference type="Proteomes" id="UP000245464">
    <property type="component" value="Chromosome 4"/>
</dbReference>
<gene>
    <name evidence="2" type="ORF">PtrM4_089640</name>
</gene>
<sequence length="66" mass="7038">MFVVPLAVCRLALGRTALGAEVLEALDLVDPEAGQDLVVFEGCERGVGKWFVKAGVRGCAKYADAW</sequence>
<dbReference type="EMBL" id="NQIK02000004">
    <property type="protein sequence ID" value="KAF7571464.1"/>
    <property type="molecule type" value="Genomic_DNA"/>
</dbReference>
<evidence type="ECO:0000256" key="1">
    <source>
        <dbReference type="SAM" id="SignalP"/>
    </source>
</evidence>
<proteinExistence type="predicted"/>
<keyword evidence="1" id="KW-0732">Signal</keyword>
<organism evidence="2 3">
    <name type="scientific">Pyrenophora tritici-repentis</name>
    <dbReference type="NCBI Taxonomy" id="45151"/>
    <lineage>
        <taxon>Eukaryota</taxon>
        <taxon>Fungi</taxon>
        <taxon>Dikarya</taxon>
        <taxon>Ascomycota</taxon>
        <taxon>Pezizomycotina</taxon>
        <taxon>Dothideomycetes</taxon>
        <taxon>Pleosporomycetidae</taxon>
        <taxon>Pleosporales</taxon>
        <taxon>Pleosporineae</taxon>
        <taxon>Pleosporaceae</taxon>
        <taxon>Pyrenophora</taxon>
    </lineage>
</organism>
<dbReference type="RefSeq" id="XP_065962555.1">
    <property type="nucleotide sequence ID" value="XM_066106887.1"/>
</dbReference>
<protein>
    <submittedName>
        <fullName evidence="2">Uncharacterized protein</fullName>
    </submittedName>
</protein>
<evidence type="ECO:0000313" key="3">
    <source>
        <dbReference type="Proteomes" id="UP000245464"/>
    </source>
</evidence>
<feature type="signal peptide" evidence="1">
    <location>
        <begin position="1"/>
        <end position="19"/>
    </location>
</feature>
<reference evidence="2" key="1">
    <citation type="journal article" date="2018" name="BMC Genomics">
        <title>Comparative genomics of the wheat fungal pathogen Pyrenophora tritici-repentis reveals chromosomal variations and genome plasticity.</title>
        <authorList>
            <person name="Moolhuijzen P."/>
            <person name="See P.T."/>
            <person name="Hane J.K."/>
            <person name="Shi G."/>
            <person name="Liu Z."/>
            <person name="Oliver R.P."/>
            <person name="Moffat C.S."/>
        </authorList>
    </citation>
    <scope>NUCLEOTIDE SEQUENCE [LARGE SCALE GENOMIC DNA]</scope>
    <source>
        <strain evidence="2">M4</strain>
    </source>
</reference>
<name>A0A834VQU1_9PLEO</name>
<evidence type="ECO:0000313" key="2">
    <source>
        <dbReference type="EMBL" id="KAF7571464.1"/>
    </source>
</evidence>